<sequence length="430" mass="48381">MRRSSKGHRLASCSTSDLVRPPPPDPARGRAGSICTSLIERDPVLMVALTNRLTVDDGQRSRSSWARETGWLRWVHKRADSLTMETSGGLLRGKGRPRLKVRPLSQTASDTTGLSGLRSRDWGAAQRTSAEPHWLSLEGLNLEIAEELEDEMTSQPATSRQQLLEEVLQTKELLQNKQRHKNSGGWTMTTAEVLNAADREERQVQMEAYRQQVQLRQRKMSAALKAQSPVGKTLSEAATCDLSTDERRELEQRLQSLESHIRQSELCARDTVTQIRSRRRQQLRTMQDLGVVDPSLAVDAAAGHRSAATTPTGAGEGATGDWDESVTLRRPRSLHSPSLTRRRTPLRFISNLGRRQRRSGSEWEEPAPPERPAETGSPLRSQISPAALQEISRFERMMEDYLHQHQQRHHQLTATPLRRRAAPPIVQQCL</sequence>
<gene>
    <name evidence="3" type="ORF">FJT64_007932</name>
</gene>
<dbReference type="OrthoDB" id="6393353at2759"/>
<feature type="region of interest" description="Disordered" evidence="2">
    <location>
        <begin position="102"/>
        <end position="125"/>
    </location>
</feature>
<proteinExistence type="predicted"/>
<feature type="region of interest" description="Disordered" evidence="2">
    <location>
        <begin position="302"/>
        <end position="385"/>
    </location>
</feature>
<feature type="compositionally biased region" description="Basic residues" evidence="2">
    <location>
        <begin position="405"/>
        <end position="421"/>
    </location>
</feature>
<dbReference type="EMBL" id="VIIS01001691">
    <property type="protein sequence ID" value="KAF0294374.1"/>
    <property type="molecule type" value="Genomic_DNA"/>
</dbReference>
<name>A0A6A4VS08_AMPAM</name>
<accession>A0A6A4VS08</accession>
<evidence type="ECO:0000256" key="2">
    <source>
        <dbReference type="SAM" id="MobiDB-lite"/>
    </source>
</evidence>
<keyword evidence="4" id="KW-1185">Reference proteome</keyword>
<reference evidence="3 4" key="1">
    <citation type="submission" date="2019-07" db="EMBL/GenBank/DDBJ databases">
        <title>Draft genome assembly of a fouling barnacle, Amphibalanus amphitrite (Darwin, 1854): The first reference genome for Thecostraca.</title>
        <authorList>
            <person name="Kim W."/>
        </authorList>
    </citation>
    <scope>NUCLEOTIDE SEQUENCE [LARGE SCALE GENOMIC DNA]</scope>
    <source>
        <strain evidence="3">SNU_AA5</strain>
        <tissue evidence="3">Soma without cirri and trophi</tissue>
    </source>
</reference>
<evidence type="ECO:0000256" key="1">
    <source>
        <dbReference type="SAM" id="Coils"/>
    </source>
</evidence>
<evidence type="ECO:0000313" key="4">
    <source>
        <dbReference type="Proteomes" id="UP000440578"/>
    </source>
</evidence>
<feature type="region of interest" description="Disordered" evidence="2">
    <location>
        <begin position="1"/>
        <end position="32"/>
    </location>
</feature>
<dbReference type="Proteomes" id="UP000440578">
    <property type="component" value="Unassembled WGS sequence"/>
</dbReference>
<feature type="coiled-coil region" evidence="1">
    <location>
        <begin position="240"/>
        <end position="267"/>
    </location>
</feature>
<protein>
    <submittedName>
        <fullName evidence="3">Uncharacterized protein</fullName>
    </submittedName>
</protein>
<dbReference type="AlphaFoldDB" id="A0A6A4VS08"/>
<evidence type="ECO:0000313" key="3">
    <source>
        <dbReference type="EMBL" id="KAF0294374.1"/>
    </source>
</evidence>
<organism evidence="3 4">
    <name type="scientific">Amphibalanus amphitrite</name>
    <name type="common">Striped barnacle</name>
    <name type="synonym">Balanus amphitrite</name>
    <dbReference type="NCBI Taxonomy" id="1232801"/>
    <lineage>
        <taxon>Eukaryota</taxon>
        <taxon>Metazoa</taxon>
        <taxon>Ecdysozoa</taxon>
        <taxon>Arthropoda</taxon>
        <taxon>Crustacea</taxon>
        <taxon>Multicrustacea</taxon>
        <taxon>Cirripedia</taxon>
        <taxon>Thoracica</taxon>
        <taxon>Thoracicalcarea</taxon>
        <taxon>Balanomorpha</taxon>
        <taxon>Balanoidea</taxon>
        <taxon>Balanidae</taxon>
        <taxon>Amphibalaninae</taxon>
        <taxon>Amphibalanus</taxon>
    </lineage>
</organism>
<keyword evidence="1" id="KW-0175">Coiled coil</keyword>
<feature type="region of interest" description="Disordered" evidence="2">
    <location>
        <begin position="405"/>
        <end position="430"/>
    </location>
</feature>
<feature type="compositionally biased region" description="Polar residues" evidence="2">
    <location>
        <begin position="104"/>
        <end position="114"/>
    </location>
</feature>
<comment type="caution">
    <text evidence="3">The sequence shown here is derived from an EMBL/GenBank/DDBJ whole genome shotgun (WGS) entry which is preliminary data.</text>
</comment>